<accession>A0ABU6MFX0</accession>
<evidence type="ECO:0000313" key="2">
    <source>
        <dbReference type="Proteomes" id="UP001341444"/>
    </source>
</evidence>
<comment type="caution">
    <text evidence="1">The sequence shown here is derived from an EMBL/GenBank/DDBJ whole genome shotgun (WGS) entry which is preliminary data.</text>
</comment>
<sequence length="112" mass="13356">MTIRDRGTKKWVSLMLPEHMTMLRQLWGEFDFEAKPFLDEFQKEEFDQRISYAIEYNLPVKVTTWTNGGTYEFIGRTHYVDPLTKELRVKSEEDGRLAYIRFSDIIAIEVID</sequence>
<evidence type="ECO:0000313" key="1">
    <source>
        <dbReference type="EMBL" id="MED1202573.1"/>
    </source>
</evidence>
<dbReference type="InterPro" id="IPR014962">
    <property type="entry name" value="YolD"/>
</dbReference>
<dbReference type="EMBL" id="JARMAB010000006">
    <property type="protein sequence ID" value="MED1202573.1"/>
    <property type="molecule type" value="Genomic_DNA"/>
</dbReference>
<keyword evidence="2" id="KW-1185">Reference proteome</keyword>
<protein>
    <submittedName>
        <fullName evidence="1">YolD-like family protein</fullName>
    </submittedName>
</protein>
<dbReference type="Proteomes" id="UP001341444">
    <property type="component" value="Unassembled WGS sequence"/>
</dbReference>
<organism evidence="1 2">
    <name type="scientific">Heyndrickxia acidicola</name>
    <dbReference type="NCBI Taxonomy" id="209389"/>
    <lineage>
        <taxon>Bacteria</taxon>
        <taxon>Bacillati</taxon>
        <taxon>Bacillota</taxon>
        <taxon>Bacilli</taxon>
        <taxon>Bacillales</taxon>
        <taxon>Bacillaceae</taxon>
        <taxon>Heyndrickxia</taxon>
    </lineage>
</organism>
<reference evidence="1 2" key="1">
    <citation type="submission" date="2023-03" db="EMBL/GenBank/DDBJ databases">
        <title>Bacillus Genome Sequencing.</title>
        <authorList>
            <person name="Dunlap C."/>
        </authorList>
    </citation>
    <scope>NUCLEOTIDE SEQUENCE [LARGE SCALE GENOMIC DNA]</scope>
    <source>
        <strain evidence="1 2">B-23453</strain>
    </source>
</reference>
<dbReference type="RefSeq" id="WP_157090646.1">
    <property type="nucleotide sequence ID" value="NZ_JARMAB010000006.1"/>
</dbReference>
<dbReference type="PANTHER" id="PTHR40051:SF1">
    <property type="entry name" value="YOLD-LIKE FAMILY PROTEIN"/>
    <property type="match status" value="1"/>
</dbReference>
<name>A0ABU6MFX0_9BACI</name>
<dbReference type="PANTHER" id="PTHR40051">
    <property type="entry name" value="IG HYPOTHETICAL 15966"/>
    <property type="match status" value="1"/>
</dbReference>
<dbReference type="Pfam" id="PF08863">
    <property type="entry name" value="YolD"/>
    <property type="match status" value="1"/>
</dbReference>
<proteinExistence type="predicted"/>
<gene>
    <name evidence="1" type="ORF">P4T90_05635</name>
</gene>